<dbReference type="AlphaFoldDB" id="A0A9W9YWD7"/>
<sequence>SRGSPRMSTDLTAGVMLSVPEMGQLACPTMGRTPTPVFCKDICCLERNCRECTVMPVRTRKKREE</sequence>
<name>A0A9W9YWD7_9CNID</name>
<comment type="caution">
    <text evidence="1">The sequence shown here is derived from an EMBL/GenBank/DDBJ whole genome shotgun (WGS) entry which is preliminary data.</text>
</comment>
<dbReference type="Proteomes" id="UP001163046">
    <property type="component" value="Unassembled WGS sequence"/>
</dbReference>
<evidence type="ECO:0000313" key="1">
    <source>
        <dbReference type="EMBL" id="KAJ7369263.1"/>
    </source>
</evidence>
<gene>
    <name evidence="1" type="ORF">OS493_040217</name>
</gene>
<protein>
    <submittedName>
        <fullName evidence="1">Uncharacterized protein</fullName>
    </submittedName>
</protein>
<accession>A0A9W9YWD7</accession>
<reference evidence="1" key="1">
    <citation type="submission" date="2023-01" db="EMBL/GenBank/DDBJ databases">
        <title>Genome assembly of the deep-sea coral Lophelia pertusa.</title>
        <authorList>
            <person name="Herrera S."/>
            <person name="Cordes E."/>
        </authorList>
    </citation>
    <scope>NUCLEOTIDE SEQUENCE</scope>
    <source>
        <strain evidence="1">USNM1676648</strain>
        <tissue evidence="1">Polyp</tissue>
    </source>
</reference>
<keyword evidence="2" id="KW-1185">Reference proteome</keyword>
<feature type="non-terminal residue" evidence="1">
    <location>
        <position position="1"/>
    </location>
</feature>
<evidence type="ECO:0000313" key="2">
    <source>
        <dbReference type="Proteomes" id="UP001163046"/>
    </source>
</evidence>
<dbReference type="EMBL" id="MU827140">
    <property type="protein sequence ID" value="KAJ7369263.1"/>
    <property type="molecule type" value="Genomic_DNA"/>
</dbReference>
<proteinExistence type="predicted"/>
<organism evidence="1 2">
    <name type="scientific">Desmophyllum pertusum</name>
    <dbReference type="NCBI Taxonomy" id="174260"/>
    <lineage>
        <taxon>Eukaryota</taxon>
        <taxon>Metazoa</taxon>
        <taxon>Cnidaria</taxon>
        <taxon>Anthozoa</taxon>
        <taxon>Hexacorallia</taxon>
        <taxon>Scleractinia</taxon>
        <taxon>Caryophylliina</taxon>
        <taxon>Caryophylliidae</taxon>
        <taxon>Desmophyllum</taxon>
    </lineage>
</organism>